<dbReference type="GO" id="GO:0001681">
    <property type="term" value="F:sialate O-acetylesterase activity"/>
    <property type="evidence" value="ECO:0007669"/>
    <property type="project" value="InterPro"/>
</dbReference>
<evidence type="ECO:0000313" key="4">
    <source>
        <dbReference type="EMBL" id="SDH16391.1"/>
    </source>
</evidence>
<protein>
    <submittedName>
        <fullName evidence="4">Sialate O-acetylesterase</fullName>
    </submittedName>
</protein>
<dbReference type="InterPro" id="IPR039329">
    <property type="entry name" value="SIAE"/>
</dbReference>
<dbReference type="PANTHER" id="PTHR22901:SF0">
    <property type="entry name" value="SIALATE O-ACETYLESTERASE"/>
    <property type="match status" value="1"/>
</dbReference>
<feature type="domain" description="Sialate O-acetylesterase" evidence="3">
    <location>
        <begin position="103"/>
        <end position="352"/>
    </location>
</feature>
<dbReference type="GO" id="GO:0005975">
    <property type="term" value="P:carbohydrate metabolic process"/>
    <property type="evidence" value="ECO:0007669"/>
    <property type="project" value="TreeGrafter"/>
</dbReference>
<dbReference type="SUPFAM" id="SSF52266">
    <property type="entry name" value="SGNH hydrolase"/>
    <property type="match status" value="1"/>
</dbReference>
<dbReference type="EMBL" id="FNBN01000009">
    <property type="protein sequence ID" value="SDH16391.1"/>
    <property type="molecule type" value="Genomic_DNA"/>
</dbReference>
<dbReference type="Gene3D" id="3.40.50.1110">
    <property type="entry name" value="SGNH hydrolase"/>
    <property type="match status" value="1"/>
</dbReference>
<dbReference type="RefSeq" id="WP_089836904.1">
    <property type="nucleotide sequence ID" value="NZ_FNBN01000009.1"/>
</dbReference>
<evidence type="ECO:0000256" key="1">
    <source>
        <dbReference type="ARBA" id="ARBA00022801"/>
    </source>
</evidence>
<dbReference type="STRING" id="104663.SAMN04488121_109135"/>
<accession>A0A1G8A690</accession>
<reference evidence="4 5" key="1">
    <citation type="submission" date="2016-10" db="EMBL/GenBank/DDBJ databases">
        <authorList>
            <person name="de Groot N.N."/>
        </authorList>
    </citation>
    <scope>NUCLEOTIDE SEQUENCE [LARGE SCALE GENOMIC DNA]</scope>
    <source>
        <strain evidence="4 5">DSM 527</strain>
    </source>
</reference>
<gene>
    <name evidence="4" type="ORF">SAMN04488121_109135</name>
</gene>
<keyword evidence="2" id="KW-0732">Signal</keyword>
<dbReference type="AlphaFoldDB" id="A0A1G8A690"/>
<dbReference type="InterPro" id="IPR036514">
    <property type="entry name" value="SGNH_hydro_sf"/>
</dbReference>
<dbReference type="OrthoDB" id="9816001at2"/>
<dbReference type="Pfam" id="PF03629">
    <property type="entry name" value="SASA"/>
    <property type="match status" value="1"/>
</dbReference>
<keyword evidence="1" id="KW-0378">Hydrolase</keyword>
<evidence type="ECO:0000256" key="2">
    <source>
        <dbReference type="SAM" id="SignalP"/>
    </source>
</evidence>
<sequence>MLKNVLTAFFILGTTVAAEATVVPNSLFSDHMILQKGVAVPVWGHANEGEKVTVRFNGQTVSTVAKGGKWMVKLAPLPYITTPQEMTITGENKISIKDILVGEVWLCSGQSNMERQLGPRPPQQPITDWEKERDAANFPMIREYYVPLKYAADKVEDVHEKWTVCSPKTVADFSAVGYFFARDLYKRINVPIGIIFSAFGGTPAEDWTSKAALEANPELTELVKNYDKATTGYRPPGKLMSGLYNGMINPLIPYAIKGVAWYQGEANNDRPKQYQVVLPNMIKNWRTDFGQGDFPFLIVQIAPYKDMTPEIREAQLKITQKVKNTALIVTTDCGDANDIHPSHKQPVGARLALAASGLVYHQKIEYSGPMLKTFRVNKDSVTLIFDHAAKGLQAKGNGTLSGFTIAGGDKKFVPAVAVIRGDKVIVHSSAVSKPVAVRYGWANVPDCNLYNSADLPASPFRTDVE</sequence>
<feature type="chain" id="PRO_5011781379" evidence="2">
    <location>
        <begin position="21"/>
        <end position="465"/>
    </location>
</feature>
<name>A0A1G8A690_CHIFI</name>
<evidence type="ECO:0000313" key="5">
    <source>
        <dbReference type="Proteomes" id="UP000199045"/>
    </source>
</evidence>
<proteinExistence type="predicted"/>
<evidence type="ECO:0000259" key="3">
    <source>
        <dbReference type="Pfam" id="PF03629"/>
    </source>
</evidence>
<dbReference type="PANTHER" id="PTHR22901">
    <property type="entry name" value="SIALATE O-ACETYLESTERASE"/>
    <property type="match status" value="1"/>
</dbReference>
<organism evidence="4 5">
    <name type="scientific">Chitinophaga filiformis</name>
    <name type="common">Myxococcus filiformis</name>
    <name type="synonym">Flexibacter filiformis</name>
    <dbReference type="NCBI Taxonomy" id="104663"/>
    <lineage>
        <taxon>Bacteria</taxon>
        <taxon>Pseudomonadati</taxon>
        <taxon>Bacteroidota</taxon>
        <taxon>Chitinophagia</taxon>
        <taxon>Chitinophagales</taxon>
        <taxon>Chitinophagaceae</taxon>
        <taxon>Chitinophaga</taxon>
    </lineage>
</organism>
<dbReference type="Proteomes" id="UP000199045">
    <property type="component" value="Unassembled WGS sequence"/>
</dbReference>
<dbReference type="InterPro" id="IPR005181">
    <property type="entry name" value="SASA"/>
</dbReference>
<feature type="signal peptide" evidence="2">
    <location>
        <begin position="1"/>
        <end position="20"/>
    </location>
</feature>